<dbReference type="GO" id="GO:0019350">
    <property type="term" value="P:teichoic acid biosynthetic process"/>
    <property type="evidence" value="ECO:0007669"/>
    <property type="project" value="UniProtKB-KW"/>
</dbReference>
<keyword evidence="3" id="KW-1003">Cell membrane</keyword>
<gene>
    <name evidence="7" type="ORF">J0B03_04335</name>
</gene>
<sequence>MTDLEYFLTRQFLRIFYFLFKIFPVQKNKVLFATPRNDVLQGNLHAIYRQLKKDRPELRSVFLLDTYGYSLAAKIGYLFKLVGGLYHVQTSSYVILDNAYLPVHLFPHKEETTVIQTWHACGAFKKFGRSTMGLPHGIKSPEIHFLHRYYDYAIATSQHVVDAYSEAFGLPHNKVIPIGAPRTDFFFDQEAMEKQRQKVKRDFPQIEGKKILLYAPTFRGRGKEKHSRFPLNTRQFVKSLGEEYLLMIKPHPHTPMTGVDTSEERVVLVADDYPLNALFTVVDLLITDYSSVIFEYALLGKPMVFYAYDLKEYEANSAFYQDYAAFVPGPVAGNQKELVETIKGEDFKAYDVEAFAKKYFDQRDGHATRRFIHYFFS</sequence>
<reference evidence="7" key="1">
    <citation type="submission" date="2021-03" db="EMBL/GenBank/DDBJ databases">
        <title>Alkalibacter marinus sp. nov., isolated from tidal flat sediment.</title>
        <authorList>
            <person name="Namirimu T."/>
            <person name="Yang J.-A."/>
            <person name="Yang S.-H."/>
            <person name="Kim Y.-J."/>
            <person name="Kwon K.K."/>
        </authorList>
    </citation>
    <scope>NUCLEOTIDE SEQUENCE</scope>
    <source>
        <strain evidence="7">ES005</strain>
    </source>
</reference>
<keyword evidence="5" id="KW-0777">Teichoic acid biosynthesis</keyword>
<evidence type="ECO:0000256" key="2">
    <source>
        <dbReference type="ARBA" id="ARBA00010488"/>
    </source>
</evidence>
<keyword evidence="8" id="KW-1185">Reference proteome</keyword>
<evidence type="ECO:0000256" key="1">
    <source>
        <dbReference type="ARBA" id="ARBA00004202"/>
    </source>
</evidence>
<dbReference type="PANTHER" id="PTHR37316">
    <property type="entry name" value="TEICHOIC ACID GLYCEROL-PHOSPHATE PRIMASE"/>
    <property type="match status" value="1"/>
</dbReference>
<evidence type="ECO:0000256" key="3">
    <source>
        <dbReference type="ARBA" id="ARBA00022475"/>
    </source>
</evidence>
<dbReference type="InterPro" id="IPR051612">
    <property type="entry name" value="Teichoic_Acid_Biosynth"/>
</dbReference>
<dbReference type="Pfam" id="PF04464">
    <property type="entry name" value="Glyphos_transf"/>
    <property type="match status" value="1"/>
</dbReference>
<evidence type="ECO:0000256" key="4">
    <source>
        <dbReference type="ARBA" id="ARBA00022679"/>
    </source>
</evidence>
<evidence type="ECO:0000313" key="8">
    <source>
        <dbReference type="Proteomes" id="UP000663499"/>
    </source>
</evidence>
<dbReference type="InterPro" id="IPR043149">
    <property type="entry name" value="TagF_N"/>
</dbReference>
<dbReference type="PANTHER" id="PTHR37316:SF2">
    <property type="entry name" value="TEICHOIC ACID RIBITOL-PHOSPHATE POLYMERASE TARK"/>
    <property type="match status" value="1"/>
</dbReference>
<proteinExistence type="inferred from homology"/>
<dbReference type="InterPro" id="IPR043148">
    <property type="entry name" value="TagF_C"/>
</dbReference>
<keyword evidence="6" id="KW-0472">Membrane</keyword>
<dbReference type="Gene3D" id="3.40.50.12580">
    <property type="match status" value="1"/>
</dbReference>
<evidence type="ECO:0000313" key="7">
    <source>
        <dbReference type="EMBL" id="QSX09297.1"/>
    </source>
</evidence>
<dbReference type="Proteomes" id="UP000663499">
    <property type="component" value="Chromosome"/>
</dbReference>
<protein>
    <submittedName>
        <fullName evidence="7">CDP-glycerol glycerophosphotransferase family protein</fullName>
    </submittedName>
</protein>
<comment type="subcellular location">
    <subcellularLocation>
        <location evidence="1">Cell membrane</location>
        <topology evidence="1">Peripheral membrane protein</topology>
    </subcellularLocation>
</comment>
<keyword evidence="4" id="KW-0808">Transferase</keyword>
<name>A0A974XG78_9FIRM</name>
<dbReference type="EMBL" id="CP071444">
    <property type="protein sequence ID" value="QSX09297.1"/>
    <property type="molecule type" value="Genomic_DNA"/>
</dbReference>
<organism evidence="7 8">
    <name type="scientific">Alkalibacter rhizosphaerae</name>
    <dbReference type="NCBI Taxonomy" id="2815577"/>
    <lineage>
        <taxon>Bacteria</taxon>
        <taxon>Bacillati</taxon>
        <taxon>Bacillota</taxon>
        <taxon>Clostridia</taxon>
        <taxon>Eubacteriales</taxon>
        <taxon>Eubacteriaceae</taxon>
        <taxon>Alkalibacter</taxon>
    </lineage>
</organism>
<dbReference type="RefSeq" id="WP_207300634.1">
    <property type="nucleotide sequence ID" value="NZ_CP071444.1"/>
</dbReference>
<dbReference type="Gene3D" id="3.40.50.11820">
    <property type="match status" value="1"/>
</dbReference>
<evidence type="ECO:0000256" key="5">
    <source>
        <dbReference type="ARBA" id="ARBA00022944"/>
    </source>
</evidence>
<dbReference type="KEGG" id="alka:J0B03_04335"/>
<dbReference type="InterPro" id="IPR007554">
    <property type="entry name" value="Glycerophosphate_synth"/>
</dbReference>
<dbReference type="GO" id="GO:0005886">
    <property type="term" value="C:plasma membrane"/>
    <property type="evidence" value="ECO:0007669"/>
    <property type="project" value="UniProtKB-SubCell"/>
</dbReference>
<dbReference type="SUPFAM" id="SSF53756">
    <property type="entry name" value="UDP-Glycosyltransferase/glycogen phosphorylase"/>
    <property type="match status" value="1"/>
</dbReference>
<accession>A0A974XG78</accession>
<dbReference type="AlphaFoldDB" id="A0A974XG78"/>
<dbReference type="GO" id="GO:0047355">
    <property type="term" value="F:CDP-glycerol glycerophosphotransferase activity"/>
    <property type="evidence" value="ECO:0007669"/>
    <property type="project" value="InterPro"/>
</dbReference>
<evidence type="ECO:0000256" key="6">
    <source>
        <dbReference type="ARBA" id="ARBA00023136"/>
    </source>
</evidence>
<comment type="similarity">
    <text evidence="2">Belongs to the CDP-glycerol glycerophosphotransferase family.</text>
</comment>